<dbReference type="GO" id="GO:0000981">
    <property type="term" value="F:DNA-binding transcription factor activity, RNA polymerase II-specific"/>
    <property type="evidence" value="ECO:0007669"/>
    <property type="project" value="InterPro"/>
</dbReference>
<dbReference type="EMBL" id="JAANBB010000115">
    <property type="protein sequence ID" value="KAF7549717.1"/>
    <property type="molecule type" value="Genomic_DNA"/>
</dbReference>
<dbReference type="GO" id="GO:0008270">
    <property type="term" value="F:zinc ion binding"/>
    <property type="evidence" value="ECO:0007669"/>
    <property type="project" value="InterPro"/>
</dbReference>
<sequence length="74" mass="8083">MCRSPPPLASPSTPGNVSADAAVTGKRPQTLARRACDACRARRRKCVFAEGVPHRSLRRRLKTRLKAMPSVTIV</sequence>
<reference evidence="2" key="1">
    <citation type="submission" date="2020-03" db="EMBL/GenBank/DDBJ databases">
        <title>Draft Genome Sequence of Cylindrodendrum hubeiense.</title>
        <authorList>
            <person name="Buettner E."/>
            <person name="Kellner H."/>
        </authorList>
    </citation>
    <scope>NUCLEOTIDE SEQUENCE</scope>
    <source>
        <strain evidence="2">IHI 201604</strain>
    </source>
</reference>
<dbReference type="InterPro" id="IPR036864">
    <property type="entry name" value="Zn2-C6_fun-type_DNA-bd_sf"/>
</dbReference>
<dbReference type="AlphaFoldDB" id="A0A9P5LH28"/>
<accession>A0A9P5LH28</accession>
<evidence type="ECO:0000256" key="1">
    <source>
        <dbReference type="SAM" id="MobiDB-lite"/>
    </source>
</evidence>
<comment type="caution">
    <text evidence="2">The sequence shown here is derived from an EMBL/GenBank/DDBJ whole genome shotgun (WGS) entry which is preliminary data.</text>
</comment>
<proteinExistence type="predicted"/>
<feature type="region of interest" description="Disordered" evidence="1">
    <location>
        <begin position="1"/>
        <end position="26"/>
    </location>
</feature>
<keyword evidence="3" id="KW-1185">Reference proteome</keyword>
<gene>
    <name evidence="2" type="ORF">G7Z17_g6192</name>
</gene>
<organism evidence="2 3">
    <name type="scientific">Cylindrodendrum hubeiense</name>
    <dbReference type="NCBI Taxonomy" id="595255"/>
    <lineage>
        <taxon>Eukaryota</taxon>
        <taxon>Fungi</taxon>
        <taxon>Dikarya</taxon>
        <taxon>Ascomycota</taxon>
        <taxon>Pezizomycotina</taxon>
        <taxon>Sordariomycetes</taxon>
        <taxon>Hypocreomycetidae</taxon>
        <taxon>Hypocreales</taxon>
        <taxon>Nectriaceae</taxon>
        <taxon>Cylindrodendrum</taxon>
    </lineage>
</organism>
<evidence type="ECO:0008006" key="4">
    <source>
        <dbReference type="Google" id="ProtNLM"/>
    </source>
</evidence>
<evidence type="ECO:0000313" key="2">
    <source>
        <dbReference type="EMBL" id="KAF7549717.1"/>
    </source>
</evidence>
<dbReference type="Proteomes" id="UP000722485">
    <property type="component" value="Unassembled WGS sequence"/>
</dbReference>
<protein>
    <recommendedName>
        <fullName evidence="4">Zn(2)-C6 fungal-type domain-containing protein</fullName>
    </recommendedName>
</protein>
<dbReference type="SUPFAM" id="SSF57701">
    <property type="entry name" value="Zn2/Cys6 DNA-binding domain"/>
    <property type="match status" value="1"/>
</dbReference>
<name>A0A9P5LH28_9HYPO</name>
<evidence type="ECO:0000313" key="3">
    <source>
        <dbReference type="Proteomes" id="UP000722485"/>
    </source>
</evidence>